<name>A0ACC3DPF3_9PEZI</name>
<gene>
    <name evidence="1" type="ORF">LTS18_007278</name>
</gene>
<accession>A0ACC3DPF3</accession>
<dbReference type="EMBL" id="JAWDJW010001819">
    <property type="protein sequence ID" value="KAK3078529.1"/>
    <property type="molecule type" value="Genomic_DNA"/>
</dbReference>
<dbReference type="Proteomes" id="UP001186974">
    <property type="component" value="Unassembled WGS sequence"/>
</dbReference>
<protein>
    <submittedName>
        <fullName evidence="1">Uncharacterized protein</fullName>
    </submittedName>
</protein>
<organism evidence="1 2">
    <name type="scientific">Coniosporium uncinatum</name>
    <dbReference type="NCBI Taxonomy" id="93489"/>
    <lineage>
        <taxon>Eukaryota</taxon>
        <taxon>Fungi</taxon>
        <taxon>Dikarya</taxon>
        <taxon>Ascomycota</taxon>
        <taxon>Pezizomycotina</taxon>
        <taxon>Dothideomycetes</taxon>
        <taxon>Dothideomycetes incertae sedis</taxon>
        <taxon>Coniosporium</taxon>
    </lineage>
</organism>
<comment type="caution">
    <text evidence="1">The sequence shown here is derived from an EMBL/GenBank/DDBJ whole genome shotgun (WGS) entry which is preliminary data.</text>
</comment>
<evidence type="ECO:0000313" key="2">
    <source>
        <dbReference type="Proteomes" id="UP001186974"/>
    </source>
</evidence>
<sequence length="267" mass="29975">MGLIHWGITHIAPIFIVTSPVTSYADQIYAIHRTRSSAGFSLDIPLIMLLASILKVFYWLGAHFDTSLLLQSLIMILIQLLLLHVALTNRPGFHSNTSKSDSYLKPFAASDPSSDHHQPSSSRPFKFWQWRQRRQYWLFLLSFAATLLALQILLGGNERYTALLGYVGLMIEATLPIPQILANARRRSCKGFRPSVLVNWLVGDVFKLTFFFLKDSSEVPPAFKICGVFQACCDAYLGVQYFRYGSGGGGVREGILTPRGEEMRQLG</sequence>
<proteinExistence type="predicted"/>
<reference evidence="1" key="1">
    <citation type="submission" date="2024-09" db="EMBL/GenBank/DDBJ databases">
        <title>Black Yeasts Isolated from many extreme environments.</title>
        <authorList>
            <person name="Coleine C."/>
            <person name="Stajich J.E."/>
            <person name="Selbmann L."/>
        </authorList>
    </citation>
    <scope>NUCLEOTIDE SEQUENCE</scope>
    <source>
        <strain evidence="1">CCFEE 5737</strain>
    </source>
</reference>
<evidence type="ECO:0000313" key="1">
    <source>
        <dbReference type="EMBL" id="KAK3078529.1"/>
    </source>
</evidence>
<keyword evidence="2" id="KW-1185">Reference proteome</keyword>